<dbReference type="InterPro" id="IPR000515">
    <property type="entry name" value="MetI-like"/>
</dbReference>
<evidence type="ECO:0000313" key="9">
    <source>
        <dbReference type="EMBL" id="ROY53743.1"/>
    </source>
</evidence>
<keyword evidence="3" id="KW-1003">Cell membrane</keyword>
<feature type="transmembrane region" description="Helical" evidence="7">
    <location>
        <begin position="89"/>
        <end position="112"/>
    </location>
</feature>
<dbReference type="AlphaFoldDB" id="A0A3N3ZJ98"/>
<feature type="transmembrane region" description="Helical" evidence="7">
    <location>
        <begin position="157"/>
        <end position="178"/>
    </location>
</feature>
<evidence type="ECO:0000256" key="5">
    <source>
        <dbReference type="ARBA" id="ARBA00022989"/>
    </source>
</evidence>
<accession>A0A3N3ZJ98</accession>
<dbReference type="OrthoDB" id="9771544at2"/>
<feature type="transmembrane region" description="Helical" evidence="7">
    <location>
        <begin position="32"/>
        <end position="51"/>
    </location>
</feature>
<keyword evidence="6 7" id="KW-0472">Membrane</keyword>
<dbReference type="InterPro" id="IPR035906">
    <property type="entry name" value="MetI-like_sf"/>
</dbReference>
<keyword evidence="2 7" id="KW-0813">Transport</keyword>
<name>A0A3N3ZJ98_ENTFL</name>
<dbReference type="Proteomes" id="UP000275941">
    <property type="component" value="Unassembled WGS sequence"/>
</dbReference>
<feature type="transmembrane region" description="Helical" evidence="7">
    <location>
        <begin position="124"/>
        <end position="145"/>
    </location>
</feature>
<reference evidence="9 10" key="1">
    <citation type="submission" date="2018-10" db="EMBL/GenBank/DDBJ databases">
        <title>Genotypes and phenotypes of Enterococci isolated from broiler chickens.</title>
        <authorList>
            <person name="Muhammad A.R."/>
            <person name="Diarra M.S."/>
        </authorList>
    </citation>
    <scope>NUCLEOTIDE SEQUENCE [LARGE SCALE GENOMIC DNA]</scope>
    <source>
        <strain evidence="9 10">P7 C A21</strain>
    </source>
</reference>
<evidence type="ECO:0000256" key="1">
    <source>
        <dbReference type="ARBA" id="ARBA00004651"/>
    </source>
</evidence>
<dbReference type="Gene3D" id="1.10.3720.10">
    <property type="entry name" value="MetI-like"/>
    <property type="match status" value="1"/>
</dbReference>
<keyword evidence="5 7" id="KW-1133">Transmembrane helix</keyword>
<evidence type="ECO:0000256" key="3">
    <source>
        <dbReference type="ARBA" id="ARBA00022475"/>
    </source>
</evidence>
<comment type="caution">
    <text evidence="9">The sequence shown here is derived from an EMBL/GenBank/DDBJ whole genome shotgun (WGS) entry which is preliminary data.</text>
</comment>
<dbReference type="PANTHER" id="PTHR43744:SF2">
    <property type="entry name" value="ARABINOOLIGOSACCHARIDES TRANSPORT SYSTEM PERMEASE PROTEIN ARAQ"/>
    <property type="match status" value="1"/>
</dbReference>
<dbReference type="Pfam" id="PF00528">
    <property type="entry name" value="BPD_transp_1"/>
    <property type="match status" value="1"/>
</dbReference>
<dbReference type="CDD" id="cd06261">
    <property type="entry name" value="TM_PBP2"/>
    <property type="match status" value="1"/>
</dbReference>
<dbReference type="SUPFAM" id="SSF161098">
    <property type="entry name" value="MetI-like"/>
    <property type="match status" value="1"/>
</dbReference>
<evidence type="ECO:0000256" key="7">
    <source>
        <dbReference type="RuleBase" id="RU363032"/>
    </source>
</evidence>
<evidence type="ECO:0000256" key="2">
    <source>
        <dbReference type="ARBA" id="ARBA00022448"/>
    </source>
</evidence>
<dbReference type="GO" id="GO:0055085">
    <property type="term" value="P:transmembrane transport"/>
    <property type="evidence" value="ECO:0007669"/>
    <property type="project" value="InterPro"/>
</dbReference>
<protein>
    <submittedName>
        <fullName evidence="9">Carbohydrate ABC transporter permease</fullName>
    </submittedName>
</protein>
<keyword evidence="4 7" id="KW-0812">Transmembrane</keyword>
<comment type="subcellular location">
    <subcellularLocation>
        <location evidence="1 7">Cell membrane</location>
        <topology evidence="1 7">Multi-pass membrane protein</topology>
    </subcellularLocation>
</comment>
<evidence type="ECO:0000256" key="6">
    <source>
        <dbReference type="ARBA" id="ARBA00023136"/>
    </source>
</evidence>
<dbReference type="PANTHER" id="PTHR43744">
    <property type="entry name" value="ABC TRANSPORTER PERMEASE PROTEIN MG189-RELATED-RELATED"/>
    <property type="match status" value="1"/>
</dbReference>
<dbReference type="PROSITE" id="PS50928">
    <property type="entry name" value="ABC_TM1"/>
    <property type="match status" value="1"/>
</dbReference>
<feature type="domain" description="ABC transmembrane type-1" evidence="8">
    <location>
        <begin position="89"/>
        <end position="282"/>
    </location>
</feature>
<sequence>MKNMVEKETIERPNVKKQALELRSTIGSVLKYTALCILSFISIFPFVWMVLGMTNTPVDITSGKIKIGSNLIINFQNLFSNELNFTRSLWNSAMIALVTTVFALLISSMAGYGFEIYQSKRKDLIFNILLLSMMVPFAALMIPLYRMFSQLNGTVLGINSFLVVILPSVSTAFLIFFFRQNVKSFPKDLVEAARLDGLKELSIFFRVYMPTAKNTYAPAAIITFMSSWNNYLWPLVTLQSPDKRTVPLVLSAMGASYTPDYGMIMAGLVIATLPTAIVFFVLQKQFVQGMIGSVK</sequence>
<feature type="transmembrane region" description="Helical" evidence="7">
    <location>
        <begin position="215"/>
        <end position="233"/>
    </location>
</feature>
<evidence type="ECO:0000259" key="8">
    <source>
        <dbReference type="PROSITE" id="PS50928"/>
    </source>
</evidence>
<feature type="transmembrane region" description="Helical" evidence="7">
    <location>
        <begin position="261"/>
        <end position="282"/>
    </location>
</feature>
<organism evidence="9 10">
    <name type="scientific">Enterococcus faecalis</name>
    <name type="common">Streptococcus faecalis</name>
    <dbReference type="NCBI Taxonomy" id="1351"/>
    <lineage>
        <taxon>Bacteria</taxon>
        <taxon>Bacillati</taxon>
        <taxon>Bacillota</taxon>
        <taxon>Bacilli</taxon>
        <taxon>Lactobacillales</taxon>
        <taxon>Enterococcaceae</taxon>
        <taxon>Enterococcus</taxon>
    </lineage>
</organism>
<dbReference type="EMBL" id="RKOR01000002">
    <property type="protein sequence ID" value="ROY53743.1"/>
    <property type="molecule type" value="Genomic_DNA"/>
</dbReference>
<comment type="similarity">
    <text evidence="7">Belongs to the binding-protein-dependent transport system permease family.</text>
</comment>
<proteinExistence type="inferred from homology"/>
<dbReference type="GO" id="GO:0005886">
    <property type="term" value="C:plasma membrane"/>
    <property type="evidence" value="ECO:0007669"/>
    <property type="project" value="UniProtKB-SubCell"/>
</dbReference>
<evidence type="ECO:0000313" key="10">
    <source>
        <dbReference type="Proteomes" id="UP000275941"/>
    </source>
</evidence>
<gene>
    <name evidence="9" type="ORF">EGW70_01050</name>
</gene>
<evidence type="ECO:0000256" key="4">
    <source>
        <dbReference type="ARBA" id="ARBA00022692"/>
    </source>
</evidence>